<organism evidence="8 9">
    <name type="scientific">Prorocentrum cordatum</name>
    <dbReference type="NCBI Taxonomy" id="2364126"/>
    <lineage>
        <taxon>Eukaryota</taxon>
        <taxon>Sar</taxon>
        <taxon>Alveolata</taxon>
        <taxon>Dinophyceae</taxon>
        <taxon>Prorocentrales</taxon>
        <taxon>Prorocentraceae</taxon>
        <taxon>Prorocentrum</taxon>
    </lineage>
</organism>
<dbReference type="Pfam" id="PF12931">
    <property type="entry name" value="TPR_Sec16"/>
    <property type="match status" value="1"/>
</dbReference>
<protein>
    <recommendedName>
        <fullName evidence="7">Sec16 Sec23-binding domain-containing protein</fullName>
    </recommendedName>
</protein>
<evidence type="ECO:0000256" key="4">
    <source>
        <dbReference type="ARBA" id="ARBA00022824"/>
    </source>
</evidence>
<feature type="region of interest" description="Disordered" evidence="6">
    <location>
        <begin position="113"/>
        <end position="140"/>
    </location>
</feature>
<keyword evidence="9" id="KW-1185">Reference proteome</keyword>
<evidence type="ECO:0000313" key="9">
    <source>
        <dbReference type="Proteomes" id="UP001189429"/>
    </source>
</evidence>
<gene>
    <name evidence="8" type="ORF">PCOR1329_LOCUS70101</name>
</gene>
<dbReference type="PANTHER" id="PTHR13402:SF6">
    <property type="entry name" value="SECRETORY 16, ISOFORM I"/>
    <property type="match status" value="1"/>
</dbReference>
<feature type="domain" description="Sec16 Sec23-binding" evidence="7">
    <location>
        <begin position="11"/>
        <end position="115"/>
    </location>
</feature>
<dbReference type="InterPro" id="IPR024298">
    <property type="entry name" value="Sec16_Sec23-bd"/>
</dbReference>
<evidence type="ECO:0000313" key="8">
    <source>
        <dbReference type="EMBL" id="CAK0889610.1"/>
    </source>
</evidence>
<name>A0ABN9WVK7_9DINO</name>
<comment type="caution">
    <text evidence="8">The sequence shown here is derived from an EMBL/GenBank/DDBJ whole genome shotgun (WGS) entry which is preliminary data.</text>
</comment>
<comment type="similarity">
    <text evidence="2">Belongs to the SEC16 family.</text>
</comment>
<evidence type="ECO:0000256" key="1">
    <source>
        <dbReference type="ARBA" id="ARBA00004240"/>
    </source>
</evidence>
<keyword evidence="4" id="KW-0256">Endoplasmic reticulum</keyword>
<keyword evidence="3" id="KW-0813">Transport</keyword>
<dbReference type="EMBL" id="CAUYUJ010019240">
    <property type="protein sequence ID" value="CAK0889610.1"/>
    <property type="molecule type" value="Genomic_DNA"/>
</dbReference>
<evidence type="ECO:0000256" key="6">
    <source>
        <dbReference type="SAM" id="MobiDB-lite"/>
    </source>
</evidence>
<feature type="compositionally biased region" description="Low complexity" evidence="6">
    <location>
        <begin position="118"/>
        <end position="140"/>
    </location>
</feature>
<evidence type="ECO:0000256" key="3">
    <source>
        <dbReference type="ARBA" id="ARBA00022448"/>
    </source>
</evidence>
<evidence type="ECO:0000259" key="7">
    <source>
        <dbReference type="Pfam" id="PF12931"/>
    </source>
</evidence>
<accession>A0ABN9WVK7</accession>
<reference evidence="8" key="1">
    <citation type="submission" date="2023-10" db="EMBL/GenBank/DDBJ databases">
        <authorList>
            <person name="Chen Y."/>
            <person name="Shah S."/>
            <person name="Dougan E. K."/>
            <person name="Thang M."/>
            <person name="Chan C."/>
        </authorList>
    </citation>
    <scope>NUCLEOTIDE SEQUENCE [LARGE SCALE GENOMIC DNA]</scope>
</reference>
<comment type="subcellular location">
    <subcellularLocation>
        <location evidence="1">Endoplasmic reticulum</location>
    </subcellularLocation>
</comment>
<evidence type="ECO:0000256" key="2">
    <source>
        <dbReference type="ARBA" id="ARBA00005927"/>
    </source>
</evidence>
<dbReference type="Proteomes" id="UP001189429">
    <property type="component" value="Unassembled WGS sequence"/>
</dbReference>
<sequence>MPPEGPWGPGRFLEDLAAGLCREGDTFGAHLCQLLTGERTLEAVDAPSSLVCLLGVEHRSPENFASLLEPLALHLSEAFEYAVRVGNADTLFPTIQPFKLAHATLLADVGLTDKAGAPGTRRPSTSSRRCPRTSSPTLSA</sequence>
<proteinExistence type="inferred from homology"/>
<evidence type="ECO:0000256" key="5">
    <source>
        <dbReference type="ARBA" id="ARBA00022892"/>
    </source>
</evidence>
<keyword evidence="5" id="KW-0931">ER-Golgi transport</keyword>
<dbReference type="PANTHER" id="PTHR13402">
    <property type="entry name" value="RGPR-RELATED"/>
    <property type="match status" value="1"/>
</dbReference>